<dbReference type="InterPro" id="IPR051437">
    <property type="entry name" value="TTLL_monoglycylase"/>
</dbReference>
<evidence type="ECO:0000256" key="1">
    <source>
        <dbReference type="ARBA" id="ARBA00004496"/>
    </source>
</evidence>
<dbReference type="Gene3D" id="3.30.2350.10">
    <property type="entry name" value="Pseudouridine synthase"/>
    <property type="match status" value="1"/>
</dbReference>
<dbReference type="InParanoid" id="A0A2R5G0V4"/>
<keyword evidence="2" id="KW-0963">Cytoplasm</keyword>
<dbReference type="Pfam" id="PF00849">
    <property type="entry name" value="PseudoU_synth_2"/>
    <property type="match status" value="1"/>
</dbReference>
<dbReference type="PANTHER" id="PTHR45870:SF2">
    <property type="entry name" value="TUBULIN MONOGLYCYLASE TTLL3"/>
    <property type="match status" value="1"/>
</dbReference>
<keyword evidence="5" id="KW-0067">ATP-binding</keyword>
<organism evidence="8 9">
    <name type="scientific">Hondaea fermentalgiana</name>
    <dbReference type="NCBI Taxonomy" id="2315210"/>
    <lineage>
        <taxon>Eukaryota</taxon>
        <taxon>Sar</taxon>
        <taxon>Stramenopiles</taxon>
        <taxon>Bigyra</taxon>
        <taxon>Labyrinthulomycetes</taxon>
        <taxon>Thraustochytrida</taxon>
        <taxon>Thraustochytriidae</taxon>
        <taxon>Hondaea</taxon>
    </lineage>
</organism>
<dbReference type="Pfam" id="PF03133">
    <property type="entry name" value="TTL"/>
    <property type="match status" value="1"/>
</dbReference>
<dbReference type="AlphaFoldDB" id="A0A2R5G0V4"/>
<evidence type="ECO:0000259" key="7">
    <source>
        <dbReference type="Pfam" id="PF00849"/>
    </source>
</evidence>
<keyword evidence="4" id="KW-0547">Nucleotide-binding</keyword>
<dbReference type="SUPFAM" id="SSF55120">
    <property type="entry name" value="Pseudouridine synthase"/>
    <property type="match status" value="1"/>
</dbReference>
<sequence length="996" mass="110465">MSSRGEDQTPASKSATDLVSNTEVKQQQQQQEQPERPPHVGLATTGSTTQVAALRPVRHEEAGAQQHREEVTEGGTTQGEGDASPASKKQRAISGPVNRRGGVSSLDECKVDILHQSDDHLVIDKPADFRLDGDFPVTVENFVKKIIPEEAKRPRWVHQLDFATSGVLCIGLCRRGAGNASKLFQERLTRKYYVALVKGKLRPAKPAAKRPLPFVMSQGDAAEQTSVPTDQTADQEVCHEAFRFAPGQPSVRVRECWERAEAFGIRTKELEQDEDSTSGSTLLERLLRNQYEDAASSGYLPVFDVEGAIAEPSKDDFRMVIDNAAGREARTQILPIAYGQLHGEDVTKVIMRPIQGRRHQLRLHCMHLGFPIVGDATYGARDEDEVAPRWRQGAAKVQRSRTRATGQQDRGARHAKARVFEACGAQSSHLRPLVRTLEQHGWSRNAQKHPGGGGSGLPSTISLRSCSLLLTVENLPTASLLRRNKHLFYNHFERNTEITTKHALAQNLDLLHWNHGVSAKQVFPRCYSLHDDAGRRNFREDYRQTAAASVVRSILEVGDEALRLVDTRLFRMALLVCDERVGRLLGQVSRARTFSDAEWESLVELSAQLAVLDGTSANTTQRIAGLDAQVGGLVAKARQLASQLSRLDPQWIMNGRRNIWIVKPGDKSKAAGIFLHNQLKAIEANGARMGGARIVQKYIENPQLGPGHRKLDLRVWVLVTSWAPLKAWIYNPFYCRMCRDPYSLDARDLSRASVHLCNASVQGPGSILSMENLLLHLRSEGQVSTAADERKLSASIETACRLALQAGLHKVVHRDRSFELYGIDLLLDDELRCWLLEVNLSPGFGKHDDAFTAMVERMLHGMHDLVFARSANDASECRDVAPERSCQSTGGWKPLTTGAAESNNGQSSSNEDLDLPTQRVDPRNGQDVSDCEEEPRRVKLSAAASLRLLVKGHRLHRRQISRLDNAIRSGEALEAIARFTSMCKQNWPALPAPLDI</sequence>
<dbReference type="Proteomes" id="UP000241890">
    <property type="component" value="Unassembled WGS sequence"/>
</dbReference>
<name>A0A2R5G0V4_9STRA</name>
<evidence type="ECO:0000256" key="4">
    <source>
        <dbReference type="ARBA" id="ARBA00022741"/>
    </source>
</evidence>
<dbReference type="InterPro" id="IPR020103">
    <property type="entry name" value="PsdUridine_synth_cat_dom_sf"/>
</dbReference>
<dbReference type="GO" id="GO:0015630">
    <property type="term" value="C:microtubule cytoskeleton"/>
    <property type="evidence" value="ECO:0007669"/>
    <property type="project" value="TreeGrafter"/>
</dbReference>
<evidence type="ECO:0000313" key="9">
    <source>
        <dbReference type="Proteomes" id="UP000241890"/>
    </source>
</evidence>
<reference evidence="8 9" key="1">
    <citation type="submission" date="2017-12" db="EMBL/GenBank/DDBJ databases">
        <title>Sequencing, de novo assembly and annotation of complete genome of a new Thraustochytrid species, strain FCC1311.</title>
        <authorList>
            <person name="Sedici K."/>
            <person name="Godart F."/>
            <person name="Aiese Cigliano R."/>
            <person name="Sanseverino W."/>
            <person name="Barakat M."/>
            <person name="Ortet P."/>
            <person name="Marechal E."/>
            <person name="Cagnac O."/>
            <person name="Amato A."/>
        </authorList>
    </citation>
    <scope>NUCLEOTIDE SEQUENCE [LARGE SCALE GENOMIC DNA]</scope>
</reference>
<dbReference type="PANTHER" id="PTHR45870">
    <property type="entry name" value="TUBULIN MONOGLYCYLASE TTLL3"/>
    <property type="match status" value="1"/>
</dbReference>
<keyword evidence="9" id="KW-1185">Reference proteome</keyword>
<comment type="subcellular location">
    <subcellularLocation>
        <location evidence="1">Cytoplasm</location>
    </subcellularLocation>
</comment>
<gene>
    <name evidence="8" type="ORF">FCC1311_008612</name>
</gene>
<dbReference type="OrthoDB" id="428658at2759"/>
<dbReference type="GO" id="GO:0005737">
    <property type="term" value="C:cytoplasm"/>
    <property type="evidence" value="ECO:0007669"/>
    <property type="project" value="UniProtKB-SubCell"/>
</dbReference>
<dbReference type="GO" id="GO:0070736">
    <property type="term" value="F:protein-glycine ligase activity, initiating"/>
    <property type="evidence" value="ECO:0007669"/>
    <property type="project" value="TreeGrafter"/>
</dbReference>
<feature type="compositionally biased region" description="Basic and acidic residues" evidence="6">
    <location>
        <begin position="57"/>
        <end position="71"/>
    </location>
</feature>
<dbReference type="InterPro" id="IPR004344">
    <property type="entry name" value="TTL/TTLL_fam"/>
</dbReference>
<keyword evidence="3" id="KW-0436">Ligase</keyword>
<feature type="region of interest" description="Disordered" evidence="6">
    <location>
        <begin position="882"/>
        <end position="936"/>
    </location>
</feature>
<dbReference type="GO" id="GO:0001522">
    <property type="term" value="P:pseudouridine synthesis"/>
    <property type="evidence" value="ECO:0007669"/>
    <property type="project" value="InterPro"/>
</dbReference>
<dbReference type="EMBL" id="BEYU01000007">
    <property type="protein sequence ID" value="GBG24642.1"/>
    <property type="molecule type" value="Genomic_DNA"/>
</dbReference>
<dbReference type="GO" id="GO:0003723">
    <property type="term" value="F:RNA binding"/>
    <property type="evidence" value="ECO:0007669"/>
    <property type="project" value="InterPro"/>
</dbReference>
<dbReference type="Gene3D" id="3.30.470.20">
    <property type="entry name" value="ATP-grasp fold, B domain"/>
    <property type="match status" value="1"/>
</dbReference>
<comment type="caution">
    <text evidence="8">The sequence shown here is derived from an EMBL/GenBank/DDBJ whole genome shotgun (WGS) entry which is preliminary data.</text>
</comment>
<feature type="region of interest" description="Disordered" evidence="6">
    <location>
        <begin position="390"/>
        <end position="415"/>
    </location>
</feature>
<proteinExistence type="predicted"/>
<dbReference type="InterPro" id="IPR006145">
    <property type="entry name" value="PsdUridine_synth_RsuA/RluA"/>
</dbReference>
<evidence type="ECO:0000313" key="8">
    <source>
        <dbReference type="EMBL" id="GBG24642.1"/>
    </source>
</evidence>
<dbReference type="CDD" id="cd02869">
    <property type="entry name" value="PseudoU_synth_RluA_like"/>
    <property type="match status" value="1"/>
</dbReference>
<accession>A0A2R5G0V4</accession>
<protein>
    <submittedName>
        <fullName evidence="8">Tubulin monoglycylase TTLL3</fullName>
    </submittedName>
</protein>
<feature type="compositionally biased region" description="Polar residues" evidence="6">
    <location>
        <begin position="8"/>
        <end position="25"/>
    </location>
</feature>
<evidence type="ECO:0000256" key="5">
    <source>
        <dbReference type="ARBA" id="ARBA00022840"/>
    </source>
</evidence>
<evidence type="ECO:0000256" key="6">
    <source>
        <dbReference type="SAM" id="MobiDB-lite"/>
    </source>
</evidence>
<feature type="domain" description="Pseudouridine synthase RsuA/RluA-like" evidence="7">
    <location>
        <begin position="120"/>
        <end position="366"/>
    </location>
</feature>
<feature type="region of interest" description="Disordered" evidence="6">
    <location>
        <begin position="1"/>
        <end position="101"/>
    </location>
</feature>
<dbReference type="PROSITE" id="PS51221">
    <property type="entry name" value="TTL"/>
    <property type="match status" value="1"/>
</dbReference>
<dbReference type="GO" id="GO:0005524">
    <property type="term" value="F:ATP binding"/>
    <property type="evidence" value="ECO:0007669"/>
    <property type="project" value="UniProtKB-KW"/>
</dbReference>
<dbReference type="SUPFAM" id="SSF56059">
    <property type="entry name" value="Glutathione synthetase ATP-binding domain-like"/>
    <property type="match status" value="1"/>
</dbReference>
<dbReference type="GO" id="GO:0009982">
    <property type="term" value="F:pseudouridine synthase activity"/>
    <property type="evidence" value="ECO:0007669"/>
    <property type="project" value="InterPro"/>
</dbReference>
<evidence type="ECO:0000256" key="3">
    <source>
        <dbReference type="ARBA" id="ARBA00022598"/>
    </source>
</evidence>
<evidence type="ECO:0000256" key="2">
    <source>
        <dbReference type="ARBA" id="ARBA00022490"/>
    </source>
</evidence>
<feature type="compositionally biased region" description="Polar residues" evidence="6">
    <location>
        <begin position="899"/>
        <end position="910"/>
    </location>
</feature>